<dbReference type="EMBL" id="HF582854">
    <property type="protein sequence ID" value="CCQ36561.1"/>
    <property type="molecule type" value="Genomic_DNA"/>
</dbReference>
<dbReference type="AlphaFoldDB" id="M1XQW2"/>
<dbReference type="HOGENOM" id="CLU_193443_0_0_2"/>
<reference evidence="2 3" key="1">
    <citation type="journal article" date="2013" name="Genome Announc.">
        <title>Genome of the haloarchaeon Natronomonas moolapensis, a neutrophilic member of a previously haloalkaliphilic genus.</title>
        <authorList>
            <person name="Dyall-Smith M.L."/>
            <person name="Pfeiffer F."/>
            <person name="Oberwinkler T."/>
            <person name="Klee K."/>
            <person name="Rampp M."/>
            <person name="Palm P."/>
            <person name="Gross K."/>
            <person name="Schuster S.C."/>
            <person name="Oesterhelt D."/>
        </authorList>
    </citation>
    <scope>NUCLEOTIDE SEQUENCE [LARGE SCALE GENOMIC DNA]</scope>
    <source>
        <strain evidence="3">DSM 18674 / JCM 14361 / 8.8.11</strain>
    </source>
</reference>
<feature type="transmembrane region" description="Helical" evidence="1">
    <location>
        <begin position="41"/>
        <end position="62"/>
    </location>
</feature>
<name>M1XQW2_NATM8</name>
<gene>
    <name evidence="2" type="ordered locus">Nmlp_2393</name>
</gene>
<feature type="transmembrane region" description="Helical" evidence="1">
    <location>
        <begin position="12"/>
        <end position="34"/>
    </location>
</feature>
<evidence type="ECO:0000313" key="2">
    <source>
        <dbReference type="EMBL" id="CCQ36561.1"/>
    </source>
</evidence>
<protein>
    <submittedName>
        <fullName evidence="2">Uncharacterized protein</fullName>
    </submittedName>
</protein>
<sequence length="74" mass="7643">MWILDADAGLPGWALGVVLLAGTISVAGVTDYLLTGAGYDIAGTAVWALCYAGALATVWVVWLRDIEFTGPESG</sequence>
<dbReference type="GeneID" id="14651268"/>
<dbReference type="Proteomes" id="UP000011867">
    <property type="component" value="Chromosome"/>
</dbReference>
<proteinExistence type="predicted"/>
<keyword evidence="3" id="KW-1185">Reference proteome</keyword>
<dbReference type="Pfam" id="PF25959">
    <property type="entry name" value="DUF7996"/>
    <property type="match status" value="1"/>
</dbReference>
<dbReference type="eggNOG" id="arCOG07542">
    <property type="taxonomic scope" value="Archaea"/>
</dbReference>
<dbReference type="OrthoDB" id="304630at2157"/>
<evidence type="ECO:0000256" key="1">
    <source>
        <dbReference type="SAM" id="Phobius"/>
    </source>
</evidence>
<keyword evidence="1" id="KW-0812">Transmembrane</keyword>
<keyword evidence="1" id="KW-1133">Transmembrane helix</keyword>
<dbReference type="KEGG" id="nmo:Nmlp_2393"/>
<keyword evidence="1" id="KW-0472">Membrane</keyword>
<organism evidence="2 3">
    <name type="scientific">Natronomonas moolapensis (strain DSM 18674 / CECT 7526 / JCM 14361 / 8.8.11)</name>
    <dbReference type="NCBI Taxonomy" id="268739"/>
    <lineage>
        <taxon>Archaea</taxon>
        <taxon>Methanobacteriati</taxon>
        <taxon>Methanobacteriota</taxon>
        <taxon>Stenosarchaea group</taxon>
        <taxon>Halobacteria</taxon>
        <taxon>Halobacteriales</taxon>
        <taxon>Natronomonadaceae</taxon>
        <taxon>Natronomonas</taxon>
    </lineage>
</organism>
<dbReference type="InterPro" id="IPR058309">
    <property type="entry name" value="DUF7996"/>
</dbReference>
<accession>M1XQW2</accession>
<evidence type="ECO:0000313" key="3">
    <source>
        <dbReference type="Proteomes" id="UP000011867"/>
    </source>
</evidence>
<dbReference type="RefSeq" id="WP_015409359.1">
    <property type="nucleotide sequence ID" value="NC_020388.1"/>
</dbReference>